<comment type="cofactor">
    <cofactor evidence="2">
        <name>heme</name>
        <dbReference type="ChEBI" id="CHEBI:30413"/>
    </cofactor>
</comment>
<feature type="chain" id="PRO_5042870051" description="beta-N-acetylhexosaminidase" evidence="15">
    <location>
        <begin position="26"/>
        <end position="1173"/>
    </location>
</feature>
<feature type="signal peptide" evidence="15">
    <location>
        <begin position="1"/>
        <end position="25"/>
    </location>
</feature>
<feature type="domain" description="Glycoside hydrolase family 20 catalytic" evidence="16">
    <location>
        <begin position="234"/>
        <end position="573"/>
    </location>
</feature>
<dbReference type="CDD" id="cd11063">
    <property type="entry name" value="CYP52"/>
    <property type="match status" value="1"/>
</dbReference>
<evidence type="ECO:0000259" key="16">
    <source>
        <dbReference type="Pfam" id="PF00728"/>
    </source>
</evidence>
<evidence type="ECO:0000256" key="11">
    <source>
        <dbReference type="ARBA" id="ARBA00023033"/>
    </source>
</evidence>
<dbReference type="GO" id="GO:0005506">
    <property type="term" value="F:iron ion binding"/>
    <property type="evidence" value="ECO:0007669"/>
    <property type="project" value="InterPro"/>
</dbReference>
<dbReference type="Pfam" id="PF00728">
    <property type="entry name" value="Glyco_hydro_20"/>
    <property type="match status" value="1"/>
</dbReference>
<evidence type="ECO:0000313" key="18">
    <source>
        <dbReference type="EMBL" id="KAK4199095.1"/>
    </source>
</evidence>
<evidence type="ECO:0000256" key="3">
    <source>
        <dbReference type="ARBA" id="ARBA00006285"/>
    </source>
</evidence>
<dbReference type="GO" id="GO:0004497">
    <property type="term" value="F:monooxygenase activity"/>
    <property type="evidence" value="ECO:0007669"/>
    <property type="project" value="UniProtKB-KW"/>
</dbReference>
<dbReference type="GO" id="GO:0004563">
    <property type="term" value="F:beta-N-acetylhexosaminidase activity"/>
    <property type="evidence" value="ECO:0007669"/>
    <property type="project" value="UniProtKB-EC"/>
</dbReference>
<keyword evidence="6" id="KW-0479">Metal-binding</keyword>
<comment type="catalytic activity">
    <reaction evidence="1">
        <text>Hydrolysis of terminal non-reducing N-acetyl-D-hexosamine residues in N-acetyl-beta-D-hexosaminides.</text>
        <dbReference type="EC" id="3.2.1.52"/>
    </reaction>
</comment>
<evidence type="ECO:0000256" key="13">
    <source>
        <dbReference type="ARBA" id="ARBA00023295"/>
    </source>
</evidence>
<dbReference type="InterPro" id="IPR047146">
    <property type="entry name" value="Cyt_P450_E_CYP52_fungi"/>
</dbReference>
<dbReference type="InterPro" id="IPR017853">
    <property type="entry name" value="GH"/>
</dbReference>
<evidence type="ECO:0000313" key="19">
    <source>
        <dbReference type="Proteomes" id="UP001303160"/>
    </source>
</evidence>
<comment type="caution">
    <text evidence="18">The sequence shown here is derived from an EMBL/GenBank/DDBJ whole genome shotgun (WGS) entry which is preliminary data.</text>
</comment>
<dbReference type="InterPro" id="IPR036396">
    <property type="entry name" value="Cyt_P450_sf"/>
</dbReference>
<dbReference type="InterPro" id="IPR001128">
    <property type="entry name" value="Cyt_P450"/>
</dbReference>
<dbReference type="InterPro" id="IPR029018">
    <property type="entry name" value="Hex-like_dom2"/>
</dbReference>
<dbReference type="Pfam" id="PF00067">
    <property type="entry name" value="p450"/>
    <property type="match status" value="1"/>
</dbReference>
<dbReference type="InterPro" id="IPR015883">
    <property type="entry name" value="Glyco_hydro_20_cat"/>
</dbReference>
<sequence length="1173" mass="132399">MFSRVSSLVSTLCLLNTLLPSPAAAVWPAPQKITKGEGVLFLNQNIEVTYNGAFVCWSSSSIPSSEPQPHVYPDHRSSLSDEEEEEMLTENLAYQQIPYTYGYTPSGFKSKEIVQAGVSRALTGIFNSKFVPWILHKPGTKYEPDLSELEWLQTLEIIQTAEDEPSAFKPLAGEVDESYNLTVSESGNVKLTAVSSIGVLRGLETFTQLFYQHSSGTFWYTPYAPVSIQDSPKFPHRGILLDTARHFFPVEDILRTIDAMSWSKLNRLHVHVTDSQSWPLVIPSMPELSEKGAHHPSETYSPGDIEKIQKYGAYRGVEVYFEIDMPGHIGSVSLSHPELIVAYNEQPYHWWCAQPPCGAFKLNNTAVDEFLEKLFDDFFPRIEPYAAYFHTGGDELNKNDSMLDEGIRSNSSEVLQPLLQKFIDTQHRRVREAGLTPVVWEEIPLEWNVTLGEEVVVQAWLGGETVKKLTSKGHKVIDSNYNFWYLDCGRGQWITWENGLPFKTGYPFNDWCGPTKSWGLIYSHDPTANLTEEEAKLVLGGEVAVWSETIDPMNLDTIVWPRASVAGEVLWSGRIDENTGQNRSQIEAFPRLTEFRERLVKRGAASALTNTEGGYLFYPLVRDFKFPVGAHTFFNASMGLVETALEHVSLKSVLVLGPALLLANLAWWLIVRPAWQELKLARMAGARPPKIPSRLPFSIDFVYKSVKASMNYQNLPMWKSLFVNANAATVENRIAGRCVVMTCDPENIKAILATQFSDYGKGEPFHREWKAFLGDSIFTTDGDLWHGSRQLIRPQFIKDRVSDLHVFEKHMQTLFRAIANGGALNGESQRVDLEAGNGKPVDISDLFFRFTLDSATDFLLGKDVKSLSNPRQEFAEAFGEVQRVQSIISRAGPLNVFMPRGSFRKSMKIINAFINQYIEQTLRLDPNDLASKTDAGYTFLHALAGFTRDRQVLRDQLIAVLLAGRDTTACTLSWTIYELARHPDALKKLREEILRVVGPTRAPTYEDLKGMKYLQNVMNETLRLYPVVPFNVRLALKDTTLPRGGGPDGTLPVKVLKDTPIAYSTLVMQRREELYPPVSANFAPVDVYSPDRWFVWQPKPWQYIPFNGGPRICIGQQFALTEMAYVLTRLFQKYERLDNYMEEIDGGNPTLRAEIVLQPGDGVKVAFWEAKKA</sequence>
<feature type="domain" description="Beta-hexosaminidase eukaryotic type N-terminal" evidence="17">
    <location>
        <begin position="26"/>
        <end position="209"/>
    </location>
</feature>
<dbReference type="EC" id="3.2.1.52" evidence="5"/>
<gene>
    <name evidence="18" type="ORF">QBC40DRAFT_307730</name>
</gene>
<proteinExistence type="inferred from homology"/>
<dbReference type="Pfam" id="PF14845">
    <property type="entry name" value="Glycohydro_20b2"/>
    <property type="match status" value="1"/>
</dbReference>
<protein>
    <recommendedName>
        <fullName evidence="5">beta-N-acetylhexosaminidase</fullName>
        <ecNumber evidence="5">3.2.1.52</ecNumber>
    </recommendedName>
</protein>
<dbReference type="FunFam" id="3.20.20.80:FF:000063">
    <property type="entry name" value="Beta-hexosaminidase"/>
    <property type="match status" value="1"/>
</dbReference>
<evidence type="ECO:0000256" key="2">
    <source>
        <dbReference type="ARBA" id="ARBA00001971"/>
    </source>
</evidence>
<accession>A0AAN6XEC9</accession>
<dbReference type="AlphaFoldDB" id="A0AAN6XEC9"/>
<reference evidence="18" key="1">
    <citation type="journal article" date="2023" name="Mol. Phylogenet. Evol.">
        <title>Genome-scale phylogeny and comparative genomics of the fungal order Sordariales.</title>
        <authorList>
            <person name="Hensen N."/>
            <person name="Bonometti L."/>
            <person name="Westerberg I."/>
            <person name="Brannstrom I.O."/>
            <person name="Guillou S."/>
            <person name="Cros-Aarteil S."/>
            <person name="Calhoun S."/>
            <person name="Haridas S."/>
            <person name="Kuo A."/>
            <person name="Mondo S."/>
            <person name="Pangilinan J."/>
            <person name="Riley R."/>
            <person name="LaButti K."/>
            <person name="Andreopoulos B."/>
            <person name="Lipzen A."/>
            <person name="Chen C."/>
            <person name="Yan M."/>
            <person name="Daum C."/>
            <person name="Ng V."/>
            <person name="Clum A."/>
            <person name="Steindorff A."/>
            <person name="Ohm R.A."/>
            <person name="Martin F."/>
            <person name="Silar P."/>
            <person name="Natvig D.O."/>
            <person name="Lalanne C."/>
            <person name="Gautier V."/>
            <person name="Ament-Velasquez S.L."/>
            <person name="Kruys A."/>
            <person name="Hutchinson M.I."/>
            <person name="Powell A.J."/>
            <person name="Barry K."/>
            <person name="Miller A.N."/>
            <person name="Grigoriev I.V."/>
            <person name="Debuchy R."/>
            <person name="Gladieux P."/>
            <person name="Hiltunen Thoren M."/>
            <person name="Johannesson H."/>
        </authorList>
    </citation>
    <scope>NUCLEOTIDE SEQUENCE</scope>
    <source>
        <strain evidence="18">CBS 315.58</strain>
    </source>
</reference>
<evidence type="ECO:0000259" key="17">
    <source>
        <dbReference type="Pfam" id="PF14845"/>
    </source>
</evidence>
<dbReference type="PANTHER" id="PTHR24287">
    <property type="entry name" value="P450, PUTATIVE (EUROFUNG)-RELATED"/>
    <property type="match status" value="1"/>
</dbReference>
<keyword evidence="9" id="KW-0560">Oxidoreductase</keyword>
<dbReference type="PRINTS" id="PR00738">
    <property type="entry name" value="GLHYDRLASE20"/>
</dbReference>
<evidence type="ECO:0000256" key="9">
    <source>
        <dbReference type="ARBA" id="ARBA00023002"/>
    </source>
</evidence>
<evidence type="ECO:0000256" key="6">
    <source>
        <dbReference type="ARBA" id="ARBA00022723"/>
    </source>
</evidence>
<keyword evidence="19" id="KW-1185">Reference proteome</keyword>
<comment type="similarity">
    <text evidence="3">Belongs to the glycosyl hydrolase 20 family.</text>
</comment>
<evidence type="ECO:0000256" key="4">
    <source>
        <dbReference type="ARBA" id="ARBA00010617"/>
    </source>
</evidence>
<evidence type="ECO:0000256" key="10">
    <source>
        <dbReference type="ARBA" id="ARBA00023004"/>
    </source>
</evidence>
<keyword evidence="8 18" id="KW-0378">Hydrolase</keyword>
<dbReference type="SUPFAM" id="SSF48264">
    <property type="entry name" value="Cytochrome P450"/>
    <property type="match status" value="1"/>
</dbReference>
<keyword evidence="12" id="KW-0325">Glycoprotein</keyword>
<dbReference type="PROSITE" id="PS00086">
    <property type="entry name" value="CYTOCHROME_P450"/>
    <property type="match status" value="1"/>
</dbReference>
<evidence type="ECO:0000256" key="15">
    <source>
        <dbReference type="SAM" id="SignalP"/>
    </source>
</evidence>
<dbReference type="PANTHER" id="PTHR24287:SF5">
    <property type="entry name" value="P450, PUTATIVE (EUROFUNG)-RELATED"/>
    <property type="match status" value="1"/>
</dbReference>
<evidence type="ECO:0000256" key="1">
    <source>
        <dbReference type="ARBA" id="ARBA00001231"/>
    </source>
</evidence>
<evidence type="ECO:0000256" key="14">
    <source>
        <dbReference type="PIRSR" id="PIRSR625705-1"/>
    </source>
</evidence>
<evidence type="ECO:0000256" key="8">
    <source>
        <dbReference type="ARBA" id="ARBA00022801"/>
    </source>
</evidence>
<dbReference type="InterPro" id="IPR025705">
    <property type="entry name" value="Beta_hexosaminidase_sua/sub"/>
</dbReference>
<dbReference type="GO" id="GO:0005975">
    <property type="term" value="P:carbohydrate metabolic process"/>
    <property type="evidence" value="ECO:0007669"/>
    <property type="project" value="InterPro"/>
</dbReference>
<evidence type="ECO:0000256" key="12">
    <source>
        <dbReference type="ARBA" id="ARBA00023180"/>
    </source>
</evidence>
<dbReference type="GO" id="GO:0016705">
    <property type="term" value="F:oxidoreductase activity, acting on paired donors, with incorporation or reduction of molecular oxygen"/>
    <property type="evidence" value="ECO:0007669"/>
    <property type="project" value="InterPro"/>
</dbReference>
<dbReference type="Gene3D" id="3.30.379.10">
    <property type="entry name" value="Chitobiase/beta-hexosaminidase domain 2-like"/>
    <property type="match status" value="1"/>
</dbReference>
<dbReference type="InterPro" id="IPR029019">
    <property type="entry name" value="HEX_eukaryotic_N"/>
</dbReference>
<name>A0AAN6XEC9_9PEZI</name>
<comment type="similarity">
    <text evidence="4">Belongs to the cytochrome P450 family.</text>
</comment>
<evidence type="ECO:0000256" key="5">
    <source>
        <dbReference type="ARBA" id="ARBA00012663"/>
    </source>
</evidence>
<dbReference type="Proteomes" id="UP001303160">
    <property type="component" value="Unassembled WGS sequence"/>
</dbReference>
<dbReference type="Gene3D" id="1.10.630.10">
    <property type="entry name" value="Cytochrome P450"/>
    <property type="match status" value="1"/>
</dbReference>
<dbReference type="SUPFAM" id="SSF55545">
    <property type="entry name" value="beta-N-acetylhexosaminidase-like domain"/>
    <property type="match status" value="1"/>
</dbReference>
<dbReference type="EMBL" id="MU863936">
    <property type="protein sequence ID" value="KAK4199095.1"/>
    <property type="molecule type" value="Genomic_DNA"/>
</dbReference>
<dbReference type="Gene3D" id="3.20.20.80">
    <property type="entry name" value="Glycosidases"/>
    <property type="match status" value="1"/>
</dbReference>
<keyword evidence="11" id="KW-0503">Monooxygenase</keyword>
<keyword evidence="13" id="KW-0326">Glycosidase</keyword>
<feature type="active site" description="Proton donor" evidence="14">
    <location>
        <position position="395"/>
    </location>
</feature>
<evidence type="ECO:0000256" key="7">
    <source>
        <dbReference type="ARBA" id="ARBA00022729"/>
    </source>
</evidence>
<dbReference type="GO" id="GO:0020037">
    <property type="term" value="F:heme binding"/>
    <property type="evidence" value="ECO:0007669"/>
    <property type="project" value="InterPro"/>
</dbReference>
<dbReference type="InterPro" id="IPR017972">
    <property type="entry name" value="Cyt_P450_CS"/>
</dbReference>
<dbReference type="SUPFAM" id="SSF51445">
    <property type="entry name" value="(Trans)glycosidases"/>
    <property type="match status" value="1"/>
</dbReference>
<keyword evidence="7 15" id="KW-0732">Signal</keyword>
<reference evidence="18" key="2">
    <citation type="submission" date="2023-05" db="EMBL/GenBank/DDBJ databases">
        <authorList>
            <consortium name="Lawrence Berkeley National Laboratory"/>
            <person name="Steindorff A."/>
            <person name="Hensen N."/>
            <person name="Bonometti L."/>
            <person name="Westerberg I."/>
            <person name="Brannstrom I.O."/>
            <person name="Guillou S."/>
            <person name="Cros-Aarteil S."/>
            <person name="Calhoun S."/>
            <person name="Haridas S."/>
            <person name="Kuo A."/>
            <person name="Mondo S."/>
            <person name="Pangilinan J."/>
            <person name="Riley R."/>
            <person name="Labutti K."/>
            <person name="Andreopoulos B."/>
            <person name="Lipzen A."/>
            <person name="Chen C."/>
            <person name="Yanf M."/>
            <person name="Daum C."/>
            <person name="Ng V."/>
            <person name="Clum A."/>
            <person name="Ohm R."/>
            <person name="Martin F."/>
            <person name="Silar P."/>
            <person name="Natvig D."/>
            <person name="Lalanne C."/>
            <person name="Gautier V."/>
            <person name="Ament-Velasquez S.L."/>
            <person name="Kruys A."/>
            <person name="Hutchinson M.I."/>
            <person name="Powell A.J."/>
            <person name="Barry K."/>
            <person name="Miller A.N."/>
            <person name="Grigoriev I.V."/>
            <person name="Debuchy R."/>
            <person name="Gladieux P."/>
            <person name="Thoren M.H."/>
            <person name="Johannesson H."/>
        </authorList>
    </citation>
    <scope>NUCLEOTIDE SEQUENCE</scope>
    <source>
        <strain evidence="18">CBS 315.58</strain>
    </source>
</reference>
<dbReference type="CDD" id="cd06562">
    <property type="entry name" value="GH20_HexA_HexB-like"/>
    <property type="match status" value="1"/>
</dbReference>
<keyword evidence="10" id="KW-0408">Iron</keyword>
<organism evidence="18 19">
    <name type="scientific">Triangularia verruculosa</name>
    <dbReference type="NCBI Taxonomy" id="2587418"/>
    <lineage>
        <taxon>Eukaryota</taxon>
        <taxon>Fungi</taxon>
        <taxon>Dikarya</taxon>
        <taxon>Ascomycota</taxon>
        <taxon>Pezizomycotina</taxon>
        <taxon>Sordariomycetes</taxon>
        <taxon>Sordariomycetidae</taxon>
        <taxon>Sordariales</taxon>
        <taxon>Podosporaceae</taxon>
        <taxon>Triangularia</taxon>
    </lineage>
</organism>